<feature type="compositionally biased region" description="Polar residues" evidence="3">
    <location>
        <begin position="180"/>
        <end position="195"/>
    </location>
</feature>
<gene>
    <name evidence="5" type="ORF">BDP27DRAFT_1412533</name>
</gene>
<dbReference type="PROSITE" id="PS01031">
    <property type="entry name" value="SHSP"/>
    <property type="match status" value="1"/>
</dbReference>
<evidence type="ECO:0000256" key="1">
    <source>
        <dbReference type="PROSITE-ProRule" id="PRU00285"/>
    </source>
</evidence>
<feature type="compositionally biased region" description="Basic and acidic residues" evidence="3">
    <location>
        <begin position="1"/>
        <end position="10"/>
    </location>
</feature>
<evidence type="ECO:0000313" key="5">
    <source>
        <dbReference type="EMBL" id="KAF9078564.1"/>
    </source>
</evidence>
<dbReference type="Gene3D" id="2.60.40.790">
    <property type="match status" value="1"/>
</dbReference>
<comment type="caution">
    <text evidence="5">The sequence shown here is derived from an EMBL/GenBank/DDBJ whole genome shotgun (WGS) entry which is preliminary data.</text>
</comment>
<dbReference type="Pfam" id="PF00011">
    <property type="entry name" value="HSP20"/>
    <property type="match status" value="1"/>
</dbReference>
<sequence length="195" mass="21871">MAPTETEKLTASRNSTPPRRAISSEELRGAVQEKLLLLLKANKIRIVNHSSGVFRPRYDLYDDPPSNLATATFELPGVKRHEIALNLREGFLVIEGERRRPDRKHLEQASAPRYILRSTDASASSDADGDRRDPRPRYTTQELRYGKFERKVPLPPGTQDADIKAHLAEGMLMVSWPRRSPSQPASQLTSGSSSK</sequence>
<dbReference type="SUPFAM" id="SSF49764">
    <property type="entry name" value="HSP20-like chaperones"/>
    <property type="match status" value="1"/>
</dbReference>
<feature type="domain" description="SHSP" evidence="4">
    <location>
        <begin position="49"/>
        <end position="194"/>
    </location>
</feature>
<dbReference type="EMBL" id="JADNRY010000001">
    <property type="protein sequence ID" value="KAF9078564.1"/>
    <property type="molecule type" value="Genomic_DNA"/>
</dbReference>
<dbReference type="Proteomes" id="UP000772434">
    <property type="component" value="Unassembled WGS sequence"/>
</dbReference>
<reference evidence="5" key="1">
    <citation type="submission" date="2020-11" db="EMBL/GenBank/DDBJ databases">
        <authorList>
            <consortium name="DOE Joint Genome Institute"/>
            <person name="Ahrendt S."/>
            <person name="Riley R."/>
            <person name="Andreopoulos W."/>
            <person name="Labutti K."/>
            <person name="Pangilinan J."/>
            <person name="Ruiz-Duenas F.J."/>
            <person name="Barrasa J.M."/>
            <person name="Sanchez-Garcia M."/>
            <person name="Camarero S."/>
            <person name="Miyauchi S."/>
            <person name="Serrano A."/>
            <person name="Linde D."/>
            <person name="Babiker R."/>
            <person name="Drula E."/>
            <person name="Ayuso-Fernandez I."/>
            <person name="Pacheco R."/>
            <person name="Padilla G."/>
            <person name="Ferreira P."/>
            <person name="Barriuso J."/>
            <person name="Kellner H."/>
            <person name="Castanera R."/>
            <person name="Alfaro M."/>
            <person name="Ramirez L."/>
            <person name="Pisabarro A.G."/>
            <person name="Kuo A."/>
            <person name="Tritt A."/>
            <person name="Lipzen A."/>
            <person name="He G."/>
            <person name="Yan M."/>
            <person name="Ng V."/>
            <person name="Cullen D."/>
            <person name="Martin F."/>
            <person name="Rosso M.-N."/>
            <person name="Henrissat B."/>
            <person name="Hibbett D."/>
            <person name="Martinez A.T."/>
            <person name="Grigoriev I.V."/>
        </authorList>
    </citation>
    <scope>NUCLEOTIDE SEQUENCE</scope>
    <source>
        <strain evidence="5">AH 40177</strain>
    </source>
</reference>
<evidence type="ECO:0000256" key="3">
    <source>
        <dbReference type="SAM" id="MobiDB-lite"/>
    </source>
</evidence>
<dbReference type="OrthoDB" id="1431247at2759"/>
<protein>
    <recommendedName>
        <fullName evidence="4">SHSP domain-containing protein</fullName>
    </recommendedName>
</protein>
<feature type="region of interest" description="Disordered" evidence="3">
    <location>
        <begin position="1"/>
        <end position="24"/>
    </location>
</feature>
<name>A0A9P5QB13_9AGAR</name>
<comment type="similarity">
    <text evidence="1 2">Belongs to the small heat shock protein (HSP20) family.</text>
</comment>
<feature type="compositionally biased region" description="Low complexity" evidence="3">
    <location>
        <begin position="117"/>
        <end position="126"/>
    </location>
</feature>
<dbReference type="InterPro" id="IPR002068">
    <property type="entry name" value="A-crystallin/Hsp20_dom"/>
</dbReference>
<organism evidence="5 6">
    <name type="scientific">Rhodocollybia butyracea</name>
    <dbReference type="NCBI Taxonomy" id="206335"/>
    <lineage>
        <taxon>Eukaryota</taxon>
        <taxon>Fungi</taxon>
        <taxon>Dikarya</taxon>
        <taxon>Basidiomycota</taxon>
        <taxon>Agaricomycotina</taxon>
        <taxon>Agaricomycetes</taxon>
        <taxon>Agaricomycetidae</taxon>
        <taxon>Agaricales</taxon>
        <taxon>Marasmiineae</taxon>
        <taxon>Omphalotaceae</taxon>
        <taxon>Rhodocollybia</taxon>
    </lineage>
</organism>
<dbReference type="InterPro" id="IPR008978">
    <property type="entry name" value="HSP20-like_chaperone"/>
</dbReference>
<evidence type="ECO:0000313" key="6">
    <source>
        <dbReference type="Proteomes" id="UP000772434"/>
    </source>
</evidence>
<feature type="region of interest" description="Disordered" evidence="3">
    <location>
        <begin position="175"/>
        <end position="195"/>
    </location>
</feature>
<evidence type="ECO:0000259" key="4">
    <source>
        <dbReference type="PROSITE" id="PS01031"/>
    </source>
</evidence>
<evidence type="ECO:0000256" key="2">
    <source>
        <dbReference type="RuleBase" id="RU003616"/>
    </source>
</evidence>
<feature type="region of interest" description="Disordered" evidence="3">
    <location>
        <begin position="100"/>
        <end position="146"/>
    </location>
</feature>
<dbReference type="CDD" id="cd06464">
    <property type="entry name" value="ACD_sHsps-like"/>
    <property type="match status" value="1"/>
</dbReference>
<dbReference type="AlphaFoldDB" id="A0A9P5QB13"/>
<proteinExistence type="inferred from homology"/>
<keyword evidence="6" id="KW-1185">Reference proteome</keyword>
<accession>A0A9P5QB13</accession>